<dbReference type="AlphaFoldDB" id="A0A919TA69"/>
<protein>
    <recommendedName>
        <fullName evidence="4">HTH marR-type domain-containing protein</fullName>
    </recommendedName>
</protein>
<proteinExistence type="predicted"/>
<dbReference type="Gene3D" id="1.10.10.10">
    <property type="entry name" value="Winged helix-like DNA-binding domain superfamily/Winged helix DNA-binding domain"/>
    <property type="match status" value="1"/>
</dbReference>
<dbReference type="EMBL" id="BOQN01000036">
    <property type="protein sequence ID" value="GIM90715.1"/>
    <property type="molecule type" value="Genomic_DNA"/>
</dbReference>
<dbReference type="InterPro" id="IPR023187">
    <property type="entry name" value="Tscrpt_reg_MarR-type_CS"/>
</dbReference>
<evidence type="ECO:0000256" key="3">
    <source>
        <dbReference type="ARBA" id="ARBA00023163"/>
    </source>
</evidence>
<reference evidence="5 6" key="1">
    <citation type="submission" date="2021-03" db="EMBL/GenBank/DDBJ databases">
        <title>Whole genome shotgun sequence of Actinoplanes toevensis NBRC 105298.</title>
        <authorList>
            <person name="Komaki H."/>
            <person name="Tamura T."/>
        </authorList>
    </citation>
    <scope>NUCLEOTIDE SEQUENCE [LARGE SCALE GENOMIC DNA]</scope>
    <source>
        <strain evidence="5 6">NBRC 105298</strain>
    </source>
</reference>
<dbReference type="SUPFAM" id="SSF69118">
    <property type="entry name" value="AhpD-like"/>
    <property type="match status" value="1"/>
</dbReference>
<dbReference type="PANTHER" id="PTHR34846:SF11">
    <property type="entry name" value="4-CARBOXYMUCONOLACTONE DECARBOXYLASE FAMILY PROTEIN (AFU_ORTHOLOGUE AFUA_6G11590)"/>
    <property type="match status" value="1"/>
</dbReference>
<name>A0A919TA69_9ACTN</name>
<dbReference type="Proteomes" id="UP000677082">
    <property type="component" value="Unassembled WGS sequence"/>
</dbReference>
<organism evidence="5 6">
    <name type="scientific">Paractinoplanes toevensis</name>
    <dbReference type="NCBI Taxonomy" id="571911"/>
    <lineage>
        <taxon>Bacteria</taxon>
        <taxon>Bacillati</taxon>
        <taxon>Actinomycetota</taxon>
        <taxon>Actinomycetes</taxon>
        <taxon>Micromonosporales</taxon>
        <taxon>Micromonosporaceae</taxon>
        <taxon>Paractinoplanes</taxon>
    </lineage>
</organism>
<dbReference type="PRINTS" id="PR00598">
    <property type="entry name" value="HTHMARR"/>
</dbReference>
<dbReference type="InterPro" id="IPR000835">
    <property type="entry name" value="HTH_MarR-typ"/>
</dbReference>
<evidence type="ECO:0000259" key="4">
    <source>
        <dbReference type="PROSITE" id="PS50995"/>
    </source>
</evidence>
<dbReference type="InterPro" id="IPR011991">
    <property type="entry name" value="ArsR-like_HTH"/>
</dbReference>
<keyword evidence="3" id="KW-0804">Transcription</keyword>
<gene>
    <name evidence="5" type="ORF">Ato02nite_025080</name>
</gene>
<evidence type="ECO:0000256" key="1">
    <source>
        <dbReference type="ARBA" id="ARBA00023015"/>
    </source>
</evidence>
<dbReference type="Pfam" id="PF12802">
    <property type="entry name" value="MarR_2"/>
    <property type="match status" value="1"/>
</dbReference>
<dbReference type="InterPro" id="IPR029032">
    <property type="entry name" value="AhpD-like"/>
</dbReference>
<dbReference type="InterPro" id="IPR036388">
    <property type="entry name" value="WH-like_DNA-bd_sf"/>
</dbReference>
<keyword evidence="6" id="KW-1185">Reference proteome</keyword>
<dbReference type="CDD" id="cd00090">
    <property type="entry name" value="HTH_ARSR"/>
    <property type="match status" value="1"/>
</dbReference>
<keyword evidence="2" id="KW-0238">DNA-binding</keyword>
<dbReference type="GO" id="GO:0003677">
    <property type="term" value="F:DNA binding"/>
    <property type="evidence" value="ECO:0007669"/>
    <property type="project" value="UniProtKB-KW"/>
</dbReference>
<dbReference type="PROSITE" id="PS50995">
    <property type="entry name" value="HTH_MARR_2"/>
    <property type="match status" value="1"/>
</dbReference>
<dbReference type="SMART" id="SM00347">
    <property type="entry name" value="HTH_MARR"/>
    <property type="match status" value="1"/>
</dbReference>
<accession>A0A919TA69</accession>
<dbReference type="PROSITE" id="PS01117">
    <property type="entry name" value="HTH_MARR_1"/>
    <property type="match status" value="1"/>
</dbReference>
<dbReference type="InterPro" id="IPR036390">
    <property type="entry name" value="WH_DNA-bd_sf"/>
</dbReference>
<evidence type="ECO:0000313" key="6">
    <source>
        <dbReference type="Proteomes" id="UP000677082"/>
    </source>
</evidence>
<dbReference type="InterPro" id="IPR001845">
    <property type="entry name" value="HTH_ArsR_DNA-bd_dom"/>
</dbReference>
<dbReference type="PANTHER" id="PTHR34846">
    <property type="entry name" value="4-CARBOXYMUCONOLACTONE DECARBOXYLASE FAMILY PROTEIN (AFU_ORTHOLOGUE AFUA_6G11590)"/>
    <property type="match status" value="1"/>
</dbReference>
<dbReference type="RefSeq" id="WP_213006645.1">
    <property type="nucleotide sequence ID" value="NZ_BOQN01000036.1"/>
</dbReference>
<evidence type="ECO:0000313" key="5">
    <source>
        <dbReference type="EMBL" id="GIM90715.1"/>
    </source>
</evidence>
<dbReference type="SMART" id="SM00418">
    <property type="entry name" value="HTH_ARSR"/>
    <property type="match status" value="1"/>
</dbReference>
<dbReference type="Gene3D" id="1.20.1290.10">
    <property type="entry name" value="AhpD-like"/>
    <property type="match status" value="1"/>
</dbReference>
<evidence type="ECO:0000256" key="2">
    <source>
        <dbReference type="ARBA" id="ARBA00023125"/>
    </source>
</evidence>
<comment type="caution">
    <text evidence="5">The sequence shown here is derived from an EMBL/GenBank/DDBJ whole genome shotgun (WGS) entry which is preliminary data.</text>
</comment>
<dbReference type="SUPFAM" id="SSF46785">
    <property type="entry name" value="Winged helix' DNA-binding domain"/>
    <property type="match status" value="1"/>
</dbReference>
<keyword evidence="1" id="KW-0805">Transcription regulation</keyword>
<feature type="domain" description="HTH marR-type" evidence="4">
    <location>
        <begin position="185"/>
        <end position="316"/>
    </location>
</feature>
<sequence length="334" mass="36508">MRLGPLSGMDSEQAELIDRIIGRRGPLNGPFSVLMRSPQLCERVELLSSFCLYESSLPPRLRELALLVTARHYGADHSWLAHLGKAAEAGVDASALQRLADGLPPEFPAADEADLYRFTSELLTRHTITDETYAAARDRFGEPGLVELVAALGTFAMLAMLLNAFEVDLPAGAQSPFSAPDADTPKHLAHLLPALWRGVYDATKGSEEMPAMESQVQILRKLVSGGELSPARLAEELRLARPTVSNSLRVLVTDGLVERERSAADGRSVLLRATEHGQDVLHTFRQGRAEVLAEVLAELPADDQERLVAALPSLDRLLEGLEARADAEWNSRRR</sequence>
<dbReference type="GO" id="GO:0003700">
    <property type="term" value="F:DNA-binding transcription factor activity"/>
    <property type="evidence" value="ECO:0007669"/>
    <property type="project" value="InterPro"/>
</dbReference>